<dbReference type="Proteomes" id="UP000092164">
    <property type="component" value="Unassembled WGS sequence"/>
</dbReference>
<dbReference type="KEGG" id="mart:BTR34_03165"/>
<dbReference type="AlphaFoldDB" id="A0A1B7Z722"/>
<evidence type="ECO:0000313" key="1">
    <source>
        <dbReference type="EMBL" id="OBR38501.1"/>
    </source>
</evidence>
<dbReference type="RefSeq" id="WP_068485058.1">
    <property type="nucleotide sequence ID" value="NZ_CP018760.1"/>
</dbReference>
<dbReference type="EMBL" id="LZFP01000013">
    <property type="protein sequence ID" value="OBR38501.1"/>
    <property type="molecule type" value="Genomic_DNA"/>
</dbReference>
<evidence type="ECO:0000313" key="2">
    <source>
        <dbReference type="Proteomes" id="UP000092164"/>
    </source>
</evidence>
<keyword evidence="2" id="KW-1185">Reference proteome</keyword>
<reference evidence="2" key="1">
    <citation type="submission" date="2016-06" db="EMBL/GenBank/DDBJ databases">
        <authorList>
            <person name="Zhan P."/>
        </authorList>
    </citation>
    <scope>NUCLEOTIDE SEQUENCE [LARGE SCALE GENOMIC DNA]</scope>
    <source>
        <strain evidence="2">T28</strain>
    </source>
</reference>
<protein>
    <submittedName>
        <fullName evidence="1">Uncharacterized protein</fullName>
    </submittedName>
</protein>
<proteinExistence type="predicted"/>
<accession>A0A1B7Z722</accession>
<sequence>MNNLTILFALTIELKIVAQSSIKICQFKLMKLKAEAKLDTDFNIIIVHEKILETSCVYLALLEDKLMNSIILNKKS</sequence>
<name>A0A1B7Z722_9FLAO</name>
<organism evidence="1 2">
    <name type="scientific">Maribacter hydrothermalis</name>
    <dbReference type="NCBI Taxonomy" id="1836467"/>
    <lineage>
        <taxon>Bacteria</taxon>
        <taxon>Pseudomonadati</taxon>
        <taxon>Bacteroidota</taxon>
        <taxon>Flavobacteriia</taxon>
        <taxon>Flavobacteriales</taxon>
        <taxon>Flavobacteriaceae</taxon>
        <taxon>Maribacter</taxon>
    </lineage>
</organism>
<dbReference type="STRING" id="1836467.BTR34_03165"/>
<comment type="caution">
    <text evidence="1">The sequence shown here is derived from an EMBL/GenBank/DDBJ whole genome shotgun (WGS) entry which is preliminary data.</text>
</comment>
<gene>
    <name evidence="1" type="ORF">A9200_17675</name>
</gene>